<dbReference type="AlphaFoldDB" id="D0LZK4"/>
<feature type="transmembrane region" description="Helical" evidence="1">
    <location>
        <begin position="45"/>
        <end position="66"/>
    </location>
</feature>
<dbReference type="STRING" id="502025.Hoch_5500"/>
<protein>
    <submittedName>
        <fullName evidence="2">Uncharacterized protein</fullName>
    </submittedName>
</protein>
<dbReference type="EMBL" id="CP001804">
    <property type="protein sequence ID" value="ACY17983.1"/>
    <property type="molecule type" value="Genomic_DNA"/>
</dbReference>
<proteinExistence type="predicted"/>
<gene>
    <name evidence="2" type="ordered locus">Hoch_5500</name>
</gene>
<sequence length="128" mass="13599">MTQTSSELLPGNSPARIGAYLGLVAGLAMLGYGLKILFGQSDTQVPFQVALCLGGLLQMLTSFFAIKRQRAAWAFALSLNGTLTVIFLFGATRLRDAFDVHVFLGLLPALVYAAVTILLAAGTEEYGN</sequence>
<keyword evidence="1" id="KW-1133">Transmembrane helix</keyword>
<evidence type="ECO:0000313" key="2">
    <source>
        <dbReference type="EMBL" id="ACY17983.1"/>
    </source>
</evidence>
<evidence type="ECO:0000313" key="3">
    <source>
        <dbReference type="Proteomes" id="UP000001880"/>
    </source>
</evidence>
<dbReference type="HOGENOM" id="CLU_1956548_0_0_7"/>
<feature type="transmembrane region" description="Helical" evidence="1">
    <location>
        <begin position="102"/>
        <end position="122"/>
    </location>
</feature>
<reference evidence="2 3" key="1">
    <citation type="journal article" date="2010" name="Stand. Genomic Sci.">
        <title>Complete genome sequence of Haliangium ochraceum type strain (SMP-2).</title>
        <authorList>
            <consortium name="US DOE Joint Genome Institute (JGI-PGF)"/>
            <person name="Ivanova N."/>
            <person name="Daum C."/>
            <person name="Lang E."/>
            <person name="Abt B."/>
            <person name="Kopitz M."/>
            <person name="Saunders E."/>
            <person name="Lapidus A."/>
            <person name="Lucas S."/>
            <person name="Glavina Del Rio T."/>
            <person name="Nolan M."/>
            <person name="Tice H."/>
            <person name="Copeland A."/>
            <person name="Cheng J.F."/>
            <person name="Chen F."/>
            <person name="Bruce D."/>
            <person name="Goodwin L."/>
            <person name="Pitluck S."/>
            <person name="Mavromatis K."/>
            <person name="Pati A."/>
            <person name="Mikhailova N."/>
            <person name="Chen A."/>
            <person name="Palaniappan K."/>
            <person name="Land M."/>
            <person name="Hauser L."/>
            <person name="Chang Y.J."/>
            <person name="Jeffries C.D."/>
            <person name="Detter J.C."/>
            <person name="Brettin T."/>
            <person name="Rohde M."/>
            <person name="Goker M."/>
            <person name="Bristow J."/>
            <person name="Markowitz V."/>
            <person name="Eisen J.A."/>
            <person name="Hugenholtz P."/>
            <person name="Kyrpides N.C."/>
            <person name="Klenk H.P."/>
        </authorList>
    </citation>
    <scope>NUCLEOTIDE SEQUENCE [LARGE SCALE GENOMIC DNA]</scope>
    <source>
        <strain evidence="3">DSM 14365 / CIP 107738 / JCM 11303 / AJ 13395 / SMP-2</strain>
    </source>
</reference>
<dbReference type="Proteomes" id="UP000001880">
    <property type="component" value="Chromosome"/>
</dbReference>
<keyword evidence="1" id="KW-0812">Transmembrane</keyword>
<evidence type="ECO:0000256" key="1">
    <source>
        <dbReference type="SAM" id="Phobius"/>
    </source>
</evidence>
<dbReference type="RefSeq" id="WP_012830575.1">
    <property type="nucleotide sequence ID" value="NC_013440.1"/>
</dbReference>
<accession>D0LZK4</accession>
<keyword evidence="1" id="KW-0472">Membrane</keyword>
<feature type="transmembrane region" description="Helical" evidence="1">
    <location>
        <begin position="17"/>
        <end position="38"/>
    </location>
</feature>
<name>D0LZK4_HALO1</name>
<dbReference type="KEGG" id="hoh:Hoch_5500"/>
<organism evidence="2 3">
    <name type="scientific">Haliangium ochraceum (strain DSM 14365 / JCM 11303 / SMP-2)</name>
    <dbReference type="NCBI Taxonomy" id="502025"/>
    <lineage>
        <taxon>Bacteria</taxon>
        <taxon>Pseudomonadati</taxon>
        <taxon>Myxococcota</taxon>
        <taxon>Polyangia</taxon>
        <taxon>Haliangiales</taxon>
        <taxon>Kofleriaceae</taxon>
        <taxon>Haliangium</taxon>
    </lineage>
</organism>
<feature type="transmembrane region" description="Helical" evidence="1">
    <location>
        <begin position="72"/>
        <end position="90"/>
    </location>
</feature>
<keyword evidence="3" id="KW-1185">Reference proteome</keyword>